<dbReference type="SUPFAM" id="SSF51215">
    <property type="entry name" value="Regulatory protein AraC"/>
    <property type="match status" value="1"/>
</dbReference>
<dbReference type="Pfam" id="PF02311">
    <property type="entry name" value="AraC_binding"/>
    <property type="match status" value="1"/>
</dbReference>
<dbReference type="EMBL" id="LGCI01000011">
    <property type="protein sequence ID" value="KOY80317.1"/>
    <property type="molecule type" value="Genomic_DNA"/>
</dbReference>
<dbReference type="InterPro" id="IPR018062">
    <property type="entry name" value="HTH_AraC-typ_CS"/>
</dbReference>
<keyword evidence="2" id="KW-0238">DNA-binding</keyword>
<reference evidence="6 7" key="1">
    <citation type="submission" date="2015-07" db="EMBL/GenBank/DDBJ databases">
        <title>Genome sequencing project for genomic taxonomy and phylogenomics of Bacillus-like bacteria.</title>
        <authorList>
            <person name="Liu B."/>
            <person name="Wang J."/>
            <person name="Zhu Y."/>
            <person name="Liu G."/>
            <person name="Chen Q."/>
            <person name="Chen Z."/>
            <person name="Che J."/>
            <person name="Ge C."/>
            <person name="Shi H."/>
            <person name="Pan Z."/>
            <person name="Liu X."/>
        </authorList>
    </citation>
    <scope>NUCLEOTIDE SEQUENCE [LARGE SCALE GENOMIC DNA]</scope>
    <source>
        <strain evidence="6 7">DSM 54</strain>
    </source>
</reference>
<feature type="domain" description="Fe/B12 periplasmic-binding" evidence="5">
    <location>
        <begin position="263"/>
        <end position="523"/>
    </location>
</feature>
<dbReference type="Pfam" id="PF12833">
    <property type="entry name" value="HTH_18"/>
    <property type="match status" value="1"/>
</dbReference>
<keyword evidence="7" id="KW-1185">Reference proteome</keyword>
<evidence type="ECO:0000256" key="1">
    <source>
        <dbReference type="ARBA" id="ARBA00023015"/>
    </source>
</evidence>
<gene>
    <name evidence="6" type="ORF">ADM90_20960</name>
</gene>
<accession>A0A0N0CUP8</accession>
<evidence type="ECO:0000313" key="7">
    <source>
        <dbReference type="Proteomes" id="UP000037977"/>
    </source>
</evidence>
<comment type="caution">
    <text evidence="6">The sequence shown here is derived from an EMBL/GenBank/DDBJ whole genome shotgun (WGS) entry which is preliminary data.</text>
</comment>
<keyword evidence="1" id="KW-0805">Transcription regulation</keyword>
<dbReference type="SMART" id="SM00342">
    <property type="entry name" value="HTH_ARAC"/>
    <property type="match status" value="1"/>
</dbReference>
<dbReference type="RefSeq" id="WP_053996818.1">
    <property type="nucleotide sequence ID" value="NZ_CP065643.1"/>
</dbReference>
<feature type="domain" description="HTH araC/xylS-type" evidence="4">
    <location>
        <begin position="161"/>
        <end position="259"/>
    </location>
</feature>
<dbReference type="OrthoDB" id="2532115at2"/>
<dbReference type="PROSITE" id="PS01124">
    <property type="entry name" value="HTH_ARAC_FAMILY_2"/>
    <property type="match status" value="1"/>
</dbReference>
<dbReference type="InterPro" id="IPR014710">
    <property type="entry name" value="RmlC-like_jellyroll"/>
</dbReference>
<evidence type="ECO:0000313" key="6">
    <source>
        <dbReference type="EMBL" id="KOY80317.1"/>
    </source>
</evidence>
<name>A0A0N0CUP8_9BACI</name>
<dbReference type="GO" id="GO:0003700">
    <property type="term" value="F:DNA-binding transcription factor activity"/>
    <property type="evidence" value="ECO:0007669"/>
    <property type="project" value="InterPro"/>
</dbReference>
<dbReference type="Gene3D" id="1.10.10.60">
    <property type="entry name" value="Homeodomain-like"/>
    <property type="match status" value="2"/>
</dbReference>
<proteinExistence type="predicted"/>
<dbReference type="Pfam" id="PF01497">
    <property type="entry name" value="Peripla_BP_2"/>
    <property type="match status" value="1"/>
</dbReference>
<sequence>MGNLTHVYTLQNISYALQSSKKQQFSSDFYTLFIVMSGSGKLEIDHNTIHLSEEKCILVPPNNTISIHIQNKHLCFYQLQFNIVHLSNKQTTYSHFTHIKEQRLLPFSQYRRLLEAIYQNRLAVDEHTIFEQHVHFQELILLLLHQPIPKLVQKNDRQSVEQSINYLHKHFEKEWTVEQLAELADVPRWNYTRIFKNITGQIPLHYLNNIRIEKAKQLLMTTNDRVFEISQSVGFNNEYYFNRRFKEHVGISPGQYRRNQSSHLRVFAPFLEDFFVALGITPIAQFSHSKWGKQDYLGLQEVPDIDVQNREMDRLLHYKPTLIMLDSGVDRWESFHHLNEVAPVCHLSHPGENWQSTLFKIADLTGKTSLMQDVILQYEDKVQQAREILSKSVYGQSVAFLRISAIGITLYAGPECGYTGPILYRDLGLMPHPLVWSIPHNQRKAPLTFDQLLQLDADHLFITFDKQHSIYENEERAILKTSTWKNLAAVKTNCVYEVDFLTWMNYGILSHSKKIDDVLNVLG</sequence>
<dbReference type="InterPro" id="IPR020449">
    <property type="entry name" value="Tscrpt_reg_AraC-type_HTH"/>
</dbReference>
<dbReference type="PATRIC" id="fig|33935.3.peg.4434"/>
<dbReference type="PRINTS" id="PR00032">
    <property type="entry name" value="HTHARAC"/>
</dbReference>
<dbReference type="PROSITE" id="PS00041">
    <property type="entry name" value="HTH_ARAC_FAMILY_1"/>
    <property type="match status" value="1"/>
</dbReference>
<dbReference type="PANTHER" id="PTHR43280">
    <property type="entry name" value="ARAC-FAMILY TRANSCRIPTIONAL REGULATOR"/>
    <property type="match status" value="1"/>
</dbReference>
<evidence type="ECO:0000259" key="4">
    <source>
        <dbReference type="PROSITE" id="PS01124"/>
    </source>
</evidence>
<dbReference type="STRING" id="33935.ADM90_20960"/>
<dbReference type="AlphaFoldDB" id="A0A0N0CUP8"/>
<dbReference type="PANTHER" id="PTHR43280:SF28">
    <property type="entry name" value="HTH-TYPE TRANSCRIPTIONAL ACTIVATOR RHAS"/>
    <property type="match status" value="1"/>
</dbReference>
<dbReference type="Gene3D" id="2.60.120.10">
    <property type="entry name" value="Jelly Rolls"/>
    <property type="match status" value="1"/>
</dbReference>
<organism evidence="6 7">
    <name type="scientific">Lysinibacillus macroides</name>
    <dbReference type="NCBI Taxonomy" id="33935"/>
    <lineage>
        <taxon>Bacteria</taxon>
        <taxon>Bacillati</taxon>
        <taxon>Bacillota</taxon>
        <taxon>Bacilli</taxon>
        <taxon>Bacillales</taxon>
        <taxon>Bacillaceae</taxon>
        <taxon>Lysinibacillus</taxon>
    </lineage>
</organism>
<dbReference type="GO" id="GO:0043565">
    <property type="term" value="F:sequence-specific DNA binding"/>
    <property type="evidence" value="ECO:0007669"/>
    <property type="project" value="InterPro"/>
</dbReference>
<keyword evidence="3" id="KW-0804">Transcription</keyword>
<protein>
    <submittedName>
        <fullName evidence="6">AraC family transcriptional regulator</fullName>
    </submittedName>
</protein>
<dbReference type="InterPro" id="IPR002491">
    <property type="entry name" value="ABC_transptr_periplasmic_BD"/>
</dbReference>
<dbReference type="InterPro" id="IPR037923">
    <property type="entry name" value="HTH-like"/>
</dbReference>
<evidence type="ECO:0000256" key="2">
    <source>
        <dbReference type="ARBA" id="ARBA00023125"/>
    </source>
</evidence>
<dbReference type="InterPro" id="IPR009057">
    <property type="entry name" value="Homeodomain-like_sf"/>
</dbReference>
<evidence type="ECO:0000256" key="3">
    <source>
        <dbReference type="ARBA" id="ARBA00023163"/>
    </source>
</evidence>
<dbReference type="InterPro" id="IPR018060">
    <property type="entry name" value="HTH_AraC"/>
</dbReference>
<dbReference type="InterPro" id="IPR003313">
    <property type="entry name" value="AraC-bd"/>
</dbReference>
<dbReference type="PROSITE" id="PS50983">
    <property type="entry name" value="FE_B12_PBP"/>
    <property type="match status" value="1"/>
</dbReference>
<evidence type="ECO:0000259" key="5">
    <source>
        <dbReference type="PROSITE" id="PS50983"/>
    </source>
</evidence>
<dbReference type="SUPFAM" id="SSF53807">
    <property type="entry name" value="Helical backbone' metal receptor"/>
    <property type="match status" value="1"/>
</dbReference>
<dbReference type="Proteomes" id="UP000037977">
    <property type="component" value="Unassembled WGS sequence"/>
</dbReference>
<dbReference type="Gene3D" id="3.40.50.1980">
    <property type="entry name" value="Nitrogenase molybdenum iron protein domain"/>
    <property type="match status" value="2"/>
</dbReference>
<dbReference type="SUPFAM" id="SSF46689">
    <property type="entry name" value="Homeodomain-like"/>
    <property type="match status" value="2"/>
</dbReference>